<dbReference type="GO" id="GO:0003924">
    <property type="term" value="F:GTPase activity"/>
    <property type="evidence" value="ECO:0007669"/>
    <property type="project" value="InterPro"/>
</dbReference>
<keyword evidence="1" id="KW-0547">Nucleotide-binding</keyword>
<dbReference type="PROSITE" id="PS51419">
    <property type="entry name" value="RAB"/>
    <property type="match status" value="1"/>
</dbReference>
<accession>A0AAD5UPR6</accession>
<name>A0AAD5UPR6_9FUNG</name>
<comment type="caution">
    <text evidence="2">The sequence shown here is derived from an EMBL/GenBank/DDBJ whole genome shotgun (WGS) entry which is preliminary data.</text>
</comment>
<evidence type="ECO:0000313" key="2">
    <source>
        <dbReference type="EMBL" id="KAJ3261964.1"/>
    </source>
</evidence>
<keyword evidence="3" id="KW-1185">Reference proteome</keyword>
<dbReference type="GO" id="GO:0005525">
    <property type="term" value="F:GTP binding"/>
    <property type="evidence" value="ECO:0007669"/>
    <property type="project" value="InterPro"/>
</dbReference>
<gene>
    <name evidence="2" type="ORF">HK103_003807</name>
</gene>
<dbReference type="EMBL" id="JADGKB010000003">
    <property type="protein sequence ID" value="KAJ3261964.1"/>
    <property type="molecule type" value="Genomic_DNA"/>
</dbReference>
<dbReference type="Proteomes" id="UP001210925">
    <property type="component" value="Unassembled WGS sequence"/>
</dbReference>
<dbReference type="SUPFAM" id="SSF52540">
    <property type="entry name" value="P-loop containing nucleoside triphosphate hydrolases"/>
    <property type="match status" value="1"/>
</dbReference>
<dbReference type="Pfam" id="PF00071">
    <property type="entry name" value="Ras"/>
    <property type="match status" value="1"/>
</dbReference>
<dbReference type="Gene3D" id="3.40.50.300">
    <property type="entry name" value="P-loop containing nucleotide triphosphate hydrolases"/>
    <property type="match status" value="1"/>
</dbReference>
<dbReference type="AlphaFoldDB" id="A0AAD5UPR6"/>
<dbReference type="InterPro" id="IPR001806">
    <property type="entry name" value="Small_GTPase"/>
</dbReference>
<dbReference type="PANTHER" id="PTHR47978">
    <property type="match status" value="1"/>
</dbReference>
<evidence type="ECO:0000256" key="1">
    <source>
        <dbReference type="ARBA" id="ARBA00022741"/>
    </source>
</evidence>
<organism evidence="2 3">
    <name type="scientific">Boothiomyces macroporosus</name>
    <dbReference type="NCBI Taxonomy" id="261099"/>
    <lineage>
        <taxon>Eukaryota</taxon>
        <taxon>Fungi</taxon>
        <taxon>Fungi incertae sedis</taxon>
        <taxon>Chytridiomycota</taxon>
        <taxon>Chytridiomycota incertae sedis</taxon>
        <taxon>Chytridiomycetes</taxon>
        <taxon>Rhizophydiales</taxon>
        <taxon>Terramycetaceae</taxon>
        <taxon>Boothiomyces</taxon>
    </lineage>
</organism>
<proteinExistence type="predicted"/>
<reference evidence="2" key="1">
    <citation type="submission" date="2020-05" db="EMBL/GenBank/DDBJ databases">
        <title>Phylogenomic resolution of chytrid fungi.</title>
        <authorList>
            <person name="Stajich J.E."/>
            <person name="Amses K."/>
            <person name="Simmons R."/>
            <person name="Seto K."/>
            <person name="Myers J."/>
            <person name="Bonds A."/>
            <person name="Quandt C.A."/>
            <person name="Barry K."/>
            <person name="Liu P."/>
            <person name="Grigoriev I."/>
            <person name="Longcore J.E."/>
            <person name="James T.Y."/>
        </authorList>
    </citation>
    <scope>NUCLEOTIDE SEQUENCE</scope>
    <source>
        <strain evidence="2">PLAUS21</strain>
    </source>
</reference>
<evidence type="ECO:0000313" key="3">
    <source>
        <dbReference type="Proteomes" id="UP001210925"/>
    </source>
</evidence>
<sequence length="194" mass="22578">MTRFEEDEIEEPRKKSSAFRIETFGVKIPEIKQLKVLLVGDHAVGKTSICHSFTGNQNTLEYIPTTGMEVYHRRKVIPGSGKVQVDFEIWDVGGNCLENRYFCNALLQADIILFVYDITHIGSFKKLGQFYKTMKNWYGVFKNNNEKDIRSELLGITVNTFKKKTFVNIKRQNSIIKEIKDYRNKRTSEFCSLM</sequence>
<dbReference type="InterPro" id="IPR027417">
    <property type="entry name" value="P-loop_NTPase"/>
</dbReference>
<dbReference type="SMART" id="SM00175">
    <property type="entry name" value="RAB"/>
    <property type="match status" value="1"/>
</dbReference>
<protein>
    <submittedName>
        <fullName evidence="2">Uncharacterized protein</fullName>
    </submittedName>
</protein>